<evidence type="ECO:0000313" key="2">
    <source>
        <dbReference type="EMBL" id="MBB6096711.1"/>
    </source>
</evidence>
<dbReference type="Gene3D" id="2.60.40.10">
    <property type="entry name" value="Immunoglobulins"/>
    <property type="match status" value="1"/>
</dbReference>
<protein>
    <recommendedName>
        <fullName evidence="4">IPT/TIG domain-containing protein</fullName>
    </recommendedName>
</protein>
<accession>A0A841HTH2</accession>
<organism evidence="2 3">
    <name type="scientific">Deinobacterium chartae</name>
    <dbReference type="NCBI Taxonomy" id="521158"/>
    <lineage>
        <taxon>Bacteria</taxon>
        <taxon>Thermotogati</taxon>
        <taxon>Deinococcota</taxon>
        <taxon>Deinococci</taxon>
        <taxon>Deinococcales</taxon>
        <taxon>Deinococcaceae</taxon>
        <taxon>Deinobacterium</taxon>
    </lineage>
</organism>
<dbReference type="AlphaFoldDB" id="A0A841HTH2"/>
<sequence>MKRAIILLTLTATLAACAPTQTQTPMNVQVTPVLVQVSEATAPGGTVTVQGRHLGGPSTARIRLGATEDGRGGYLVPAANIVSWTDSKIVFTVPAGAPVGGGWLFIEVAGRQSTGLPYSVKSAQ</sequence>
<name>A0A841HTH2_9DEIO</name>
<feature type="chain" id="PRO_5032645588" description="IPT/TIG domain-containing protein" evidence="1">
    <location>
        <begin position="19"/>
        <end position="124"/>
    </location>
</feature>
<evidence type="ECO:0000256" key="1">
    <source>
        <dbReference type="SAM" id="SignalP"/>
    </source>
</evidence>
<comment type="caution">
    <text evidence="2">The sequence shown here is derived from an EMBL/GenBank/DDBJ whole genome shotgun (WGS) entry which is preliminary data.</text>
</comment>
<dbReference type="PROSITE" id="PS51257">
    <property type="entry name" value="PROKAR_LIPOPROTEIN"/>
    <property type="match status" value="1"/>
</dbReference>
<proteinExistence type="predicted"/>
<dbReference type="EMBL" id="JACHHG010000001">
    <property type="protein sequence ID" value="MBB6096711.1"/>
    <property type="molecule type" value="Genomic_DNA"/>
</dbReference>
<dbReference type="SUPFAM" id="SSF81296">
    <property type="entry name" value="E set domains"/>
    <property type="match status" value="1"/>
</dbReference>
<gene>
    <name evidence="2" type="ORF">HNR42_000123</name>
</gene>
<dbReference type="RefSeq" id="WP_183983452.1">
    <property type="nucleotide sequence ID" value="NZ_JACHHG010000001.1"/>
</dbReference>
<evidence type="ECO:0000313" key="3">
    <source>
        <dbReference type="Proteomes" id="UP000569951"/>
    </source>
</evidence>
<reference evidence="2 3" key="1">
    <citation type="submission" date="2020-08" db="EMBL/GenBank/DDBJ databases">
        <title>Genomic Encyclopedia of Type Strains, Phase IV (KMG-IV): sequencing the most valuable type-strain genomes for metagenomic binning, comparative biology and taxonomic classification.</title>
        <authorList>
            <person name="Goeker M."/>
        </authorList>
    </citation>
    <scope>NUCLEOTIDE SEQUENCE [LARGE SCALE GENOMIC DNA]</scope>
    <source>
        <strain evidence="2 3">DSM 21458</strain>
    </source>
</reference>
<dbReference type="InterPro" id="IPR013783">
    <property type="entry name" value="Ig-like_fold"/>
</dbReference>
<keyword evidence="3" id="KW-1185">Reference proteome</keyword>
<evidence type="ECO:0008006" key="4">
    <source>
        <dbReference type="Google" id="ProtNLM"/>
    </source>
</evidence>
<feature type="signal peptide" evidence="1">
    <location>
        <begin position="1"/>
        <end position="18"/>
    </location>
</feature>
<dbReference type="InterPro" id="IPR014756">
    <property type="entry name" value="Ig_E-set"/>
</dbReference>
<keyword evidence="1" id="KW-0732">Signal</keyword>
<dbReference type="Proteomes" id="UP000569951">
    <property type="component" value="Unassembled WGS sequence"/>
</dbReference>